<evidence type="ECO:0000313" key="3">
    <source>
        <dbReference type="Proteomes" id="UP001172457"/>
    </source>
</evidence>
<reference evidence="2" key="1">
    <citation type="submission" date="2023-03" db="EMBL/GenBank/DDBJ databases">
        <title>Chromosome-scale reference genome and RAD-based genetic map of yellow starthistle (Centaurea solstitialis) reveal putative structural variation and QTLs associated with invader traits.</title>
        <authorList>
            <person name="Reatini B."/>
            <person name="Cang F.A."/>
            <person name="Jiang Q."/>
            <person name="Mckibben M.T.W."/>
            <person name="Barker M.S."/>
            <person name="Rieseberg L.H."/>
            <person name="Dlugosch K.M."/>
        </authorList>
    </citation>
    <scope>NUCLEOTIDE SEQUENCE</scope>
    <source>
        <strain evidence="2">CAN-66</strain>
        <tissue evidence="2">Leaf</tissue>
    </source>
</reference>
<sequence>MMMRLLVGQDAQRFAHLVPSLVVYSCARPCVFYVKKIIYLIDTLRSLFARCLSALLKRAVKRKENFEESKNLKERLQAYRKEASQTENLM</sequence>
<comment type="caution">
    <text evidence="2">The sequence shown here is derived from an EMBL/GenBank/DDBJ whole genome shotgun (WGS) entry which is preliminary data.</text>
</comment>
<proteinExistence type="predicted"/>
<protein>
    <submittedName>
        <fullName evidence="2">Uncharacterized protein</fullName>
    </submittedName>
</protein>
<dbReference type="EMBL" id="JARYMX010000004">
    <property type="protein sequence ID" value="KAJ9552461.1"/>
    <property type="molecule type" value="Genomic_DNA"/>
</dbReference>
<accession>A0AA38TC55</accession>
<evidence type="ECO:0000313" key="2">
    <source>
        <dbReference type="EMBL" id="KAJ9552461.1"/>
    </source>
</evidence>
<gene>
    <name evidence="2" type="ORF">OSB04_016506</name>
</gene>
<organism evidence="2 3">
    <name type="scientific">Centaurea solstitialis</name>
    <name type="common">yellow star-thistle</name>
    <dbReference type="NCBI Taxonomy" id="347529"/>
    <lineage>
        <taxon>Eukaryota</taxon>
        <taxon>Viridiplantae</taxon>
        <taxon>Streptophyta</taxon>
        <taxon>Embryophyta</taxon>
        <taxon>Tracheophyta</taxon>
        <taxon>Spermatophyta</taxon>
        <taxon>Magnoliopsida</taxon>
        <taxon>eudicotyledons</taxon>
        <taxon>Gunneridae</taxon>
        <taxon>Pentapetalae</taxon>
        <taxon>asterids</taxon>
        <taxon>campanulids</taxon>
        <taxon>Asterales</taxon>
        <taxon>Asteraceae</taxon>
        <taxon>Carduoideae</taxon>
        <taxon>Cardueae</taxon>
        <taxon>Centaureinae</taxon>
        <taxon>Centaurea</taxon>
    </lineage>
</organism>
<dbReference type="AlphaFoldDB" id="A0AA38TC55"/>
<feature type="coiled-coil region" evidence="1">
    <location>
        <begin position="62"/>
        <end position="89"/>
    </location>
</feature>
<evidence type="ECO:0000256" key="1">
    <source>
        <dbReference type="SAM" id="Coils"/>
    </source>
</evidence>
<keyword evidence="3" id="KW-1185">Reference proteome</keyword>
<name>A0AA38TC55_9ASTR</name>
<dbReference type="Proteomes" id="UP001172457">
    <property type="component" value="Chromosome 4"/>
</dbReference>
<keyword evidence="1" id="KW-0175">Coiled coil</keyword>
<dbReference type="PROSITE" id="PS51257">
    <property type="entry name" value="PROKAR_LIPOPROTEIN"/>
    <property type="match status" value="1"/>
</dbReference>